<dbReference type="KEGG" id="xtr:100493885"/>
<proteinExistence type="inferred from homology"/>
<feature type="signal peptide" evidence="8">
    <location>
        <begin position="1"/>
        <end position="18"/>
    </location>
</feature>
<feature type="chain" id="PRO_5044663164" evidence="8">
    <location>
        <begin position="19"/>
        <end position="180"/>
    </location>
</feature>
<dbReference type="InterPro" id="IPR051941">
    <property type="entry name" value="BG_Antigen-Binding_Lectin"/>
</dbReference>
<evidence type="ECO:0000256" key="2">
    <source>
        <dbReference type="ARBA" id="ARBA00010147"/>
    </source>
</evidence>
<accession>A0A803KHR8</accession>
<gene>
    <name evidence="11 13 14" type="primary">LOC100493885</name>
    <name evidence="10" type="ORF">XENTR_v90029612mg</name>
</gene>
<dbReference type="InterPro" id="IPR008979">
    <property type="entry name" value="Galactose-bd-like_sf"/>
</dbReference>
<keyword evidence="12" id="KW-1185">Reference proteome</keyword>
<dbReference type="SUPFAM" id="SSF49785">
    <property type="entry name" value="Galactose-binding domain-like"/>
    <property type="match status" value="1"/>
</dbReference>
<organism evidence="10">
    <name type="scientific">Xenopus tropicalis</name>
    <name type="common">Western clawed frog</name>
    <name type="synonym">Silurana tropicalis</name>
    <dbReference type="NCBI Taxonomy" id="8364"/>
    <lineage>
        <taxon>Eukaryota</taxon>
        <taxon>Metazoa</taxon>
        <taxon>Chordata</taxon>
        <taxon>Craniata</taxon>
        <taxon>Vertebrata</taxon>
        <taxon>Euteleostomi</taxon>
        <taxon>Amphibia</taxon>
        <taxon>Batrachia</taxon>
        <taxon>Anura</taxon>
        <taxon>Pipoidea</taxon>
        <taxon>Pipidae</taxon>
        <taxon>Xenopodinae</taxon>
        <taxon>Xenopus</taxon>
        <taxon>Silurana</taxon>
    </lineage>
</organism>
<evidence type="ECO:0000313" key="14">
    <source>
        <dbReference type="Xenbase" id="XB-GENE-29081935"/>
    </source>
</evidence>
<sequence>MVFLLTVAFLCITSGVLAQSNNYNGQGENLALQGRATQSSVYYDYVYGYLAMAINAIDGNMDPNFQHGSCSYTNNEMSPWWRLDLLDSYQISQVVVTNRGDCCGDLINGAQILVGDSMENNGNNNPSCAEIFSMQNGETQAFECNGMVGRFVNIILPGQQQYLTLCEVQVYGQPVTKGSS</sequence>
<dbReference type="RefSeq" id="XP_031757735.1">
    <property type="nucleotide sequence ID" value="XM_031901875.1"/>
</dbReference>
<dbReference type="AlphaFoldDB" id="A0A803KHR8"/>
<dbReference type="GO" id="GO:0046872">
    <property type="term" value="F:metal ion binding"/>
    <property type="evidence" value="ECO:0007669"/>
    <property type="project" value="UniProtKB-KW"/>
</dbReference>
<dbReference type="EMBL" id="KV460386">
    <property type="protein sequence ID" value="OCA19102.1"/>
    <property type="molecule type" value="Genomic_DNA"/>
</dbReference>
<dbReference type="Gene3D" id="2.60.120.260">
    <property type="entry name" value="Galactose-binding domain-like"/>
    <property type="match status" value="1"/>
</dbReference>
<comment type="function">
    <text evidence="1">Acts as a defensive agent. Recognizes blood group fucosylated oligosaccharides including A, B, H and Lewis B-type antigens. Does not recognize Lewis A antigen and has low affinity for monovalent haptens.</text>
</comment>
<evidence type="ECO:0000256" key="7">
    <source>
        <dbReference type="ARBA" id="ARBA00023157"/>
    </source>
</evidence>
<keyword evidence="4" id="KW-0479">Metal-binding</keyword>
<evidence type="ECO:0000313" key="13">
    <source>
        <dbReference type="RefSeq" id="XP_031757735.1"/>
    </source>
</evidence>
<dbReference type="GO" id="GO:0010185">
    <property type="term" value="P:regulation of cellular defense response"/>
    <property type="evidence" value="ECO:0007669"/>
    <property type="project" value="UniProtKB-ARBA"/>
</dbReference>
<evidence type="ECO:0000313" key="11">
    <source>
        <dbReference type="Ensembl" id="ENSXETP00000110041"/>
    </source>
</evidence>
<dbReference type="GO" id="GO:0001868">
    <property type="term" value="P:regulation of complement activation, lectin pathway"/>
    <property type="evidence" value="ECO:0007669"/>
    <property type="project" value="UniProtKB-ARBA"/>
</dbReference>
<evidence type="ECO:0000256" key="5">
    <source>
        <dbReference type="ARBA" id="ARBA00022734"/>
    </source>
</evidence>
<evidence type="ECO:0000313" key="12">
    <source>
        <dbReference type="Proteomes" id="UP000008143"/>
    </source>
</evidence>
<dbReference type="GO" id="GO:0042806">
    <property type="term" value="F:fucose binding"/>
    <property type="evidence" value="ECO:0007669"/>
    <property type="project" value="UniProtKB-ARBA"/>
</dbReference>
<evidence type="ECO:0000256" key="1">
    <source>
        <dbReference type="ARBA" id="ARBA00002219"/>
    </source>
</evidence>
<dbReference type="AGR" id="Xenbase:XB-GENE-29081935"/>
<name>A0A803KHR8_XENTR</name>
<comment type="subunit">
    <text evidence="3">Homotrimer.</text>
</comment>
<dbReference type="OMA" id="HTEDECC"/>
<dbReference type="PANTHER" id="PTHR45713">
    <property type="entry name" value="FTP DOMAIN-CONTAINING PROTEIN"/>
    <property type="match status" value="1"/>
</dbReference>
<keyword evidence="6" id="KW-0106">Calcium</keyword>
<reference evidence="10 11" key="2">
    <citation type="journal article" date="2010" name="Science">
        <title>The genome of the Western clawed frog Xenopus tropicalis.</title>
        <authorList>
            <person name="Hellsten U."/>
            <person name="Harland R.M."/>
            <person name="Gilchrist M.J."/>
            <person name="Hendrix D."/>
            <person name="Jurka J."/>
            <person name="Kapitonov V."/>
            <person name="Ovcharenko I."/>
            <person name="Putnam N.H."/>
            <person name="Shu S."/>
            <person name="Taher L."/>
            <person name="Blitz I.L."/>
            <person name="Blumberg B."/>
            <person name="Dichmann D.S."/>
            <person name="Dubchak I."/>
            <person name="Amaya E."/>
            <person name="Detter J.C."/>
            <person name="Fletcher R."/>
            <person name="Gerhard D.S."/>
            <person name="Goodstein D."/>
            <person name="Graves T."/>
            <person name="Grigoriev I.V."/>
            <person name="Grimwood J."/>
            <person name="Kawashima T."/>
            <person name="Lindquist E."/>
            <person name="Lucas S.M."/>
            <person name="Mead P.E."/>
            <person name="Mitros T."/>
            <person name="Ogino H."/>
            <person name="Ohta Y."/>
            <person name="Poliakov A.V."/>
            <person name="Pollet N."/>
            <person name="Robert J."/>
            <person name="Salamov A."/>
            <person name="Sater A.K."/>
            <person name="Schmutz J."/>
            <person name="Terry A."/>
            <person name="Vize P.D."/>
            <person name="Warren W.C."/>
            <person name="Wells D."/>
            <person name="Wills A."/>
            <person name="Wilson R.K."/>
            <person name="Zimmerman L.B."/>
            <person name="Zorn A.M."/>
            <person name="Grainger R."/>
            <person name="Grammer T."/>
            <person name="Khokha M.K."/>
            <person name="Richardson P.M."/>
            <person name="Rokhsar D.S."/>
        </authorList>
    </citation>
    <scope>NUCLEOTIDE SEQUENCE [LARGE SCALE GENOMIC DNA]</scope>
    <source>
        <strain evidence="10 11">Nigerian</strain>
    </source>
</reference>
<feature type="domain" description="Fucolectin tachylectin-4 pentraxin-1" evidence="9">
    <location>
        <begin position="27"/>
        <end position="176"/>
    </location>
</feature>
<dbReference type="Xenbase" id="XB-GENE-29081935">
    <property type="gene designation" value="LOC100493885"/>
</dbReference>
<keyword evidence="5" id="KW-0430">Lectin</keyword>
<reference evidence="11" key="4">
    <citation type="submission" date="2021-03" db="UniProtKB">
        <authorList>
            <consortium name="Ensembl"/>
        </authorList>
    </citation>
    <scope>IDENTIFICATION</scope>
</reference>
<dbReference type="Pfam" id="PF22633">
    <property type="entry name" value="F5_F8_type_C_2"/>
    <property type="match status" value="1"/>
</dbReference>
<keyword evidence="7" id="KW-1015">Disulfide bond</keyword>
<dbReference type="InterPro" id="IPR006585">
    <property type="entry name" value="FTP1"/>
</dbReference>
<comment type="similarity">
    <text evidence="2">Belongs to the fucolectin family.</text>
</comment>
<protein>
    <submittedName>
        <fullName evidence="11 13">Fucolectin</fullName>
    </submittedName>
</protein>
<dbReference type="Ensembl" id="ENSXETT00000121867">
    <property type="protein sequence ID" value="ENSXETP00000110041"/>
    <property type="gene ID" value="ENSXETG00000003326"/>
</dbReference>
<dbReference type="Proteomes" id="UP000008143">
    <property type="component" value="Chromosome 5"/>
</dbReference>
<dbReference type="SMART" id="SM00607">
    <property type="entry name" value="FTP"/>
    <property type="match status" value="1"/>
</dbReference>
<reference evidence="13" key="5">
    <citation type="submission" date="2025-04" db="UniProtKB">
        <authorList>
            <consortium name="RefSeq"/>
        </authorList>
    </citation>
    <scope>IDENTIFICATION</scope>
    <source>
        <strain evidence="13">Nigerian</strain>
        <tissue evidence="13">Liver and blood</tissue>
    </source>
</reference>
<dbReference type="GeneTree" id="ENSGT01060000248575"/>
<dbReference type="GeneID" id="100493885"/>
<evidence type="ECO:0000256" key="3">
    <source>
        <dbReference type="ARBA" id="ARBA00011233"/>
    </source>
</evidence>
<reference evidence="10" key="1">
    <citation type="submission" date="2009-11" db="EMBL/GenBank/DDBJ databases">
        <authorList>
            <consortium name="US DOE Joint Genome Institute (JGI-PGF)"/>
            <person name="Ottilar R."/>
            <person name="Schmutz J."/>
            <person name="Salamov A."/>
            <person name="Cheng J.F."/>
            <person name="Lucas S."/>
            <person name="Pitluck S."/>
            <person name="Gundlach H."/>
            <person name="Guo Y."/>
            <person name="Haberer G."/>
            <person name="Nasrallah J."/>
            <person name="Mayer K.F.X."/>
            <person name="van de Peer Y."/>
            <person name="Weigel D."/>
            <person name="Grigoriev I.V."/>
        </authorList>
    </citation>
    <scope>NUCLEOTIDE SEQUENCE</scope>
    <source>
        <strain evidence="10">Nigerian</strain>
    </source>
</reference>
<keyword evidence="8" id="KW-0732">Signal</keyword>
<dbReference type="PANTHER" id="PTHR45713:SF22">
    <property type="entry name" value="FUCOLECTIN"/>
    <property type="match status" value="1"/>
</dbReference>
<evidence type="ECO:0000256" key="6">
    <source>
        <dbReference type="ARBA" id="ARBA00022837"/>
    </source>
</evidence>
<evidence type="ECO:0000256" key="8">
    <source>
        <dbReference type="SAM" id="SignalP"/>
    </source>
</evidence>
<evidence type="ECO:0000256" key="4">
    <source>
        <dbReference type="ARBA" id="ARBA00022723"/>
    </source>
</evidence>
<evidence type="ECO:0000313" key="10">
    <source>
        <dbReference type="EMBL" id="OCA19102.1"/>
    </source>
</evidence>
<dbReference type="OrthoDB" id="547680at2759"/>
<evidence type="ECO:0000259" key="9">
    <source>
        <dbReference type="SMART" id="SM00607"/>
    </source>
</evidence>
<dbReference type="Bgee" id="ENSXETG00000003326">
    <property type="expression patterns" value="Expressed in stomach and 1 other cell type or tissue"/>
</dbReference>
<reference evidence="10" key="3">
    <citation type="submission" date="2016-05" db="EMBL/GenBank/DDBJ databases">
        <title>WGS assembly of Xenopus tropicalis.</title>
        <authorList>
            <person name="Sessions A."/>
            <person name="Jenkins J."/>
            <person name="Mitros T."/>
            <person name="Lyons J.T."/>
            <person name="Dichmann D.S."/>
            <person name="Robert J."/>
            <person name="Harland R.M."/>
            <person name="Rokhsar D.S."/>
        </authorList>
    </citation>
    <scope>NUCLEOTIDE SEQUENCE</scope>
    <source>
        <strain evidence="10">Nigerian</strain>
    </source>
</reference>